<organism evidence="1 2">
    <name type="scientific">Potamilus streckersoni</name>
    <dbReference type="NCBI Taxonomy" id="2493646"/>
    <lineage>
        <taxon>Eukaryota</taxon>
        <taxon>Metazoa</taxon>
        <taxon>Spiralia</taxon>
        <taxon>Lophotrochozoa</taxon>
        <taxon>Mollusca</taxon>
        <taxon>Bivalvia</taxon>
        <taxon>Autobranchia</taxon>
        <taxon>Heteroconchia</taxon>
        <taxon>Palaeoheterodonta</taxon>
        <taxon>Unionida</taxon>
        <taxon>Unionoidea</taxon>
        <taxon>Unionidae</taxon>
        <taxon>Ambleminae</taxon>
        <taxon>Lampsilini</taxon>
        <taxon>Potamilus</taxon>
    </lineage>
</organism>
<sequence>METNDNIINARVRLLSVKGTTDLKESQSLSHQRSVVDIYTNSWGPPDGKGYYDTGSLVKAALLSGVTTVINPCNIFL</sequence>
<dbReference type="Proteomes" id="UP001195483">
    <property type="component" value="Unassembled WGS sequence"/>
</dbReference>
<comment type="caution">
    <text evidence="1">The sequence shown here is derived from an EMBL/GenBank/DDBJ whole genome shotgun (WGS) entry which is preliminary data.</text>
</comment>
<gene>
    <name evidence="1" type="ORF">CHS0354_022826</name>
</gene>
<name>A0AAE0VN65_9BIVA</name>
<keyword evidence="2" id="KW-1185">Reference proteome</keyword>
<dbReference type="EMBL" id="JAEAOA010001385">
    <property type="protein sequence ID" value="KAK3583786.1"/>
    <property type="molecule type" value="Genomic_DNA"/>
</dbReference>
<evidence type="ECO:0000313" key="2">
    <source>
        <dbReference type="Proteomes" id="UP001195483"/>
    </source>
</evidence>
<evidence type="ECO:0000313" key="1">
    <source>
        <dbReference type="EMBL" id="KAK3583786.1"/>
    </source>
</evidence>
<reference evidence="1" key="1">
    <citation type="journal article" date="2021" name="Genome Biol. Evol.">
        <title>A High-Quality Reference Genome for a Parasitic Bivalve with Doubly Uniparental Inheritance (Bivalvia: Unionida).</title>
        <authorList>
            <person name="Smith C.H."/>
        </authorList>
    </citation>
    <scope>NUCLEOTIDE SEQUENCE</scope>
    <source>
        <strain evidence="1">CHS0354</strain>
    </source>
</reference>
<reference evidence="1" key="3">
    <citation type="submission" date="2023-05" db="EMBL/GenBank/DDBJ databases">
        <authorList>
            <person name="Smith C.H."/>
        </authorList>
    </citation>
    <scope>NUCLEOTIDE SEQUENCE</scope>
    <source>
        <strain evidence="1">CHS0354</strain>
        <tissue evidence="1">Mantle</tissue>
    </source>
</reference>
<reference evidence="1" key="2">
    <citation type="journal article" date="2021" name="Genome Biol. Evol.">
        <title>Developing a high-quality reference genome for a parasitic bivalve with doubly uniparental inheritance (Bivalvia: Unionida).</title>
        <authorList>
            <person name="Smith C.H."/>
        </authorList>
    </citation>
    <scope>NUCLEOTIDE SEQUENCE</scope>
    <source>
        <strain evidence="1">CHS0354</strain>
        <tissue evidence="1">Mantle</tissue>
    </source>
</reference>
<accession>A0AAE0VN65</accession>
<dbReference type="AlphaFoldDB" id="A0AAE0VN65"/>
<proteinExistence type="predicted"/>
<protein>
    <submittedName>
        <fullName evidence="1">Uncharacterized protein</fullName>
    </submittedName>
</protein>